<sequence>MLNSLSHMGTPEHLYFRASFCFVNAKFYLFVCWSPQDVTSAFSVLVVQPIGDTLRPVWGRMDKCYPVTAQRRRVKRGKKQGFEVSEACPGRPRPGSRLSDSARVPGRVAGRLQETHSPTAARAEKGGTSLEKQRPTHSPSVGNREMTRGSEGLSAHILPSRPSQQATTPAAAGGLNDAAPKEETGILAQAEGEEATSPIPAGKVVAEEVAVAGTSGWEENKKVPKETAAYTSEASEVDVKEERPGGWVPQLLRTLWPGWFPASEIPKTQDHE</sequence>
<evidence type="ECO:0000256" key="1">
    <source>
        <dbReference type="SAM" id="MobiDB-lite"/>
    </source>
</evidence>
<name>A0A8D1NTS8_PIG</name>
<evidence type="ECO:0000313" key="2">
    <source>
        <dbReference type="Ensembl" id="ENSSSCP00050041636.1"/>
    </source>
</evidence>
<feature type="region of interest" description="Disordered" evidence="1">
    <location>
        <begin position="222"/>
        <end position="242"/>
    </location>
</feature>
<organism evidence="2 3">
    <name type="scientific">Sus scrofa</name>
    <name type="common">Pig</name>
    <dbReference type="NCBI Taxonomy" id="9823"/>
    <lineage>
        <taxon>Eukaryota</taxon>
        <taxon>Metazoa</taxon>
        <taxon>Chordata</taxon>
        <taxon>Craniata</taxon>
        <taxon>Vertebrata</taxon>
        <taxon>Euteleostomi</taxon>
        <taxon>Mammalia</taxon>
        <taxon>Eutheria</taxon>
        <taxon>Laurasiatheria</taxon>
        <taxon>Artiodactyla</taxon>
        <taxon>Suina</taxon>
        <taxon>Suidae</taxon>
        <taxon>Sus</taxon>
    </lineage>
</organism>
<proteinExistence type="predicted"/>
<evidence type="ECO:0000313" key="3">
    <source>
        <dbReference type="Proteomes" id="UP000694571"/>
    </source>
</evidence>
<feature type="region of interest" description="Disordered" evidence="1">
    <location>
        <begin position="75"/>
        <end position="178"/>
    </location>
</feature>
<protein>
    <submittedName>
        <fullName evidence="2">Uncharacterized protein</fullName>
    </submittedName>
</protein>
<accession>A0A8D1NTS8</accession>
<dbReference type="Ensembl" id="ENSSSCT00050096650.1">
    <property type="protein sequence ID" value="ENSSSCP00050041636.1"/>
    <property type="gene ID" value="ENSSSCG00050070870.1"/>
</dbReference>
<dbReference type="Proteomes" id="UP000694571">
    <property type="component" value="Unplaced"/>
</dbReference>
<dbReference type="AlphaFoldDB" id="A0A8D1NTS8"/>
<reference evidence="2" key="1">
    <citation type="submission" date="2025-08" db="UniProtKB">
        <authorList>
            <consortium name="Ensembl"/>
        </authorList>
    </citation>
    <scope>IDENTIFICATION</scope>
</reference>